<name>A0A240EKZ0_9VIBR</name>
<dbReference type="AlphaFoldDB" id="A0A240EKZ0"/>
<dbReference type="GO" id="GO:0009279">
    <property type="term" value="C:cell outer membrane"/>
    <property type="evidence" value="ECO:0007669"/>
    <property type="project" value="UniProtKB-SubCell"/>
</dbReference>
<gene>
    <name evidence="5" type="primary">arfA_2</name>
    <name evidence="5" type="ORF">VTH8203_02286</name>
</gene>
<dbReference type="InterPro" id="IPR050330">
    <property type="entry name" value="Bact_OuterMem_StrucFunc"/>
</dbReference>
<dbReference type="InterPro" id="IPR006665">
    <property type="entry name" value="OmpA-like"/>
</dbReference>
<accession>A0A240EKZ0</accession>
<dbReference type="Gene3D" id="3.30.1330.60">
    <property type="entry name" value="OmpA-like domain"/>
    <property type="match status" value="1"/>
</dbReference>
<proteinExistence type="predicted"/>
<evidence type="ECO:0000259" key="4">
    <source>
        <dbReference type="PROSITE" id="PS51123"/>
    </source>
</evidence>
<dbReference type="PROSITE" id="PS51123">
    <property type="entry name" value="OMPA_2"/>
    <property type="match status" value="1"/>
</dbReference>
<dbReference type="InterPro" id="IPR006664">
    <property type="entry name" value="OMP_bac"/>
</dbReference>
<dbReference type="EMBL" id="OANU01000031">
    <property type="protein sequence ID" value="SNX48665.1"/>
    <property type="molecule type" value="Genomic_DNA"/>
</dbReference>
<feature type="domain" description="OmpA-like" evidence="4">
    <location>
        <begin position="189"/>
        <end position="305"/>
    </location>
</feature>
<dbReference type="Pfam" id="PF00691">
    <property type="entry name" value="OmpA"/>
    <property type="match status" value="1"/>
</dbReference>
<dbReference type="PANTHER" id="PTHR30329:SF17">
    <property type="entry name" value="LIPOPROTEIN YFIB-RELATED"/>
    <property type="match status" value="1"/>
</dbReference>
<dbReference type="Pfam" id="PF18393">
    <property type="entry name" value="MotY_N"/>
    <property type="match status" value="1"/>
</dbReference>
<dbReference type="Proteomes" id="UP000219336">
    <property type="component" value="Unassembled WGS sequence"/>
</dbReference>
<organism evidence="5 6">
    <name type="scientific">Vibrio thalassae</name>
    <dbReference type="NCBI Taxonomy" id="1243014"/>
    <lineage>
        <taxon>Bacteria</taxon>
        <taxon>Pseudomonadati</taxon>
        <taxon>Pseudomonadota</taxon>
        <taxon>Gammaproteobacteria</taxon>
        <taxon>Vibrionales</taxon>
        <taxon>Vibrionaceae</taxon>
        <taxon>Vibrio</taxon>
    </lineage>
</organism>
<dbReference type="RefSeq" id="WP_096993815.1">
    <property type="nucleotide sequence ID" value="NZ_JBHSII010000001.1"/>
</dbReference>
<dbReference type="InterPro" id="IPR036737">
    <property type="entry name" value="OmpA-like_sf"/>
</dbReference>
<keyword evidence="2 3" id="KW-0472">Membrane</keyword>
<dbReference type="PRINTS" id="PR01023">
    <property type="entry name" value="NAFLGMOTY"/>
</dbReference>
<sequence>MVKPRHTRLANWFGSRQMSMSGALYLIRLMMVSLIVANVMMPTQALAQRYIVPFDSVQWQFNQSVDQCVLQSFDPHTGFSVQFVLLAANPLQIKVEKRGVRSLPSSTSFNTTEPVWGISKSYTTTTIEKIQQQGSALVTEDGATLLLEDMASGAWFNINAMDFDIYFPTTNFRPALDEFNHCRFGLPPVNFQHARRVELHFQSGAVTLTERQKRTIDDISSLVKRDSKIVKVLIDGYTDNSGDSVANLQISKQRGSDVAQWFVENGVSKKMIEIRGHGDRYPKYDNTTKEGRDKNRRVEIRLVRK</sequence>
<evidence type="ECO:0000313" key="6">
    <source>
        <dbReference type="Proteomes" id="UP000219336"/>
    </source>
</evidence>
<keyword evidence="6" id="KW-1185">Reference proteome</keyword>
<evidence type="ECO:0000256" key="1">
    <source>
        <dbReference type="ARBA" id="ARBA00004442"/>
    </source>
</evidence>
<evidence type="ECO:0000256" key="2">
    <source>
        <dbReference type="ARBA" id="ARBA00023136"/>
    </source>
</evidence>
<dbReference type="Gene3D" id="2.60.40.2540">
    <property type="match status" value="1"/>
</dbReference>
<dbReference type="SUPFAM" id="SSF103088">
    <property type="entry name" value="OmpA-like"/>
    <property type="match status" value="1"/>
</dbReference>
<dbReference type="PANTHER" id="PTHR30329">
    <property type="entry name" value="STATOR ELEMENT OF FLAGELLAR MOTOR COMPLEX"/>
    <property type="match status" value="1"/>
</dbReference>
<dbReference type="PRINTS" id="PR01021">
    <property type="entry name" value="OMPADOMAIN"/>
</dbReference>
<evidence type="ECO:0000313" key="5">
    <source>
        <dbReference type="EMBL" id="SNX48665.1"/>
    </source>
</evidence>
<reference evidence="6" key="1">
    <citation type="submission" date="2016-06" db="EMBL/GenBank/DDBJ databases">
        <authorList>
            <person name="Rodrigo-Torres L."/>
            <person name="Arahal R.D."/>
            <person name="Lucena T."/>
        </authorList>
    </citation>
    <scope>NUCLEOTIDE SEQUENCE [LARGE SCALE GENOMIC DNA]</scope>
    <source>
        <strain evidence="6">CECT8203</strain>
    </source>
</reference>
<protein>
    <submittedName>
        <fullName evidence="5">Peptidoglycan-binding protein ArfA</fullName>
    </submittedName>
</protein>
<evidence type="ECO:0000256" key="3">
    <source>
        <dbReference type="PROSITE-ProRule" id="PRU00473"/>
    </source>
</evidence>
<dbReference type="OrthoDB" id="6905929at2"/>
<dbReference type="InterPro" id="IPR041544">
    <property type="entry name" value="MotY_N"/>
</dbReference>
<dbReference type="CDD" id="cd07185">
    <property type="entry name" value="OmpA_C-like"/>
    <property type="match status" value="1"/>
</dbReference>
<comment type="subcellular location">
    <subcellularLocation>
        <location evidence="1">Cell outer membrane</location>
    </subcellularLocation>
</comment>